<sequence>MKVSVKVTGSTGSLFGGSGQTVTTKVEVDEKLFDTAGLMEVTKALGVVAGMIVRDIEHRAVPVTDPDVGTAYDGDADSEEQAEDGARVDDDVPAPKGAGDVVRLTWKHDGTSRLFFDTGEHYYSPEVVGKFSTPMAVEYGNAEVDVTVIARLGETQGGAKDDEHPAMADLRENLGDAVLTFGEAQEIRNLALQGQLRGEERGIHNGR</sequence>
<feature type="compositionally biased region" description="Acidic residues" evidence="1">
    <location>
        <begin position="74"/>
        <end position="83"/>
    </location>
</feature>
<name>A0A6B9LH06_9CAUD</name>
<protein>
    <submittedName>
        <fullName evidence="2">Uncharacterized protein</fullName>
    </submittedName>
</protein>
<evidence type="ECO:0000313" key="3">
    <source>
        <dbReference type="Proteomes" id="UP000465091"/>
    </source>
</evidence>
<evidence type="ECO:0000313" key="2">
    <source>
        <dbReference type="EMBL" id="QHB37054.1"/>
    </source>
</evidence>
<dbReference type="KEGG" id="vg:80004630"/>
<dbReference type="RefSeq" id="YP_010750971.1">
    <property type="nucleotide sequence ID" value="NC_073364.1"/>
</dbReference>
<reference evidence="2 3" key="1">
    <citation type="submission" date="2019-12" db="EMBL/GenBank/DDBJ databases">
        <authorList>
            <person name="Kistler A.K."/>
            <person name="Garlena R.A."/>
            <person name="Russell D.A."/>
            <person name="Pope W.H."/>
            <person name="Jacobs-Sera D."/>
            <person name="Hatfull G.F."/>
        </authorList>
    </citation>
    <scope>NUCLEOTIDE SEQUENCE [LARGE SCALE GENOMIC DNA]</scope>
</reference>
<evidence type="ECO:0000256" key="1">
    <source>
        <dbReference type="SAM" id="MobiDB-lite"/>
    </source>
</evidence>
<gene>
    <name evidence="2" type="primary">61</name>
    <name evidence="2" type="ORF">SEA_MATZAH_61</name>
</gene>
<dbReference type="Proteomes" id="UP000465091">
    <property type="component" value="Segment"/>
</dbReference>
<dbReference type="GeneID" id="80004630"/>
<feature type="region of interest" description="Disordered" evidence="1">
    <location>
        <begin position="64"/>
        <end position="95"/>
    </location>
</feature>
<organism evidence="2 3">
    <name type="scientific">Microbacterium phage Matzah</name>
    <dbReference type="NCBI Taxonomy" id="2686228"/>
    <lineage>
        <taxon>Viruses</taxon>
        <taxon>Duplodnaviria</taxon>
        <taxon>Heunggongvirae</taxon>
        <taxon>Uroviricota</taxon>
        <taxon>Caudoviricetes</taxon>
        <taxon>Kutznervirinae</taxon>
        <taxon>Mementomorivirus</taxon>
        <taxon>Mementomorivirus matzah</taxon>
    </lineage>
</organism>
<proteinExistence type="predicted"/>
<keyword evidence="3" id="KW-1185">Reference proteome</keyword>
<dbReference type="EMBL" id="MN813682">
    <property type="protein sequence ID" value="QHB37054.1"/>
    <property type="molecule type" value="Genomic_DNA"/>
</dbReference>
<accession>A0A6B9LH06</accession>